<comment type="function">
    <text evidence="1">Essential component of the TIM23 complex, a complex that mediates the translocation of transit peptide-containing proteins across the mitochondrial inner membrane.</text>
</comment>
<dbReference type="PANTHER" id="PTHR12210">
    <property type="entry name" value="DULLARD PROTEIN PHOSPHATASE"/>
    <property type="match status" value="1"/>
</dbReference>
<comment type="subcellular location">
    <subcellularLocation>
        <location evidence="1">Mitochondrion inner membrane</location>
        <topology evidence="1">Single-pass membrane protein</topology>
    </subcellularLocation>
</comment>
<keyword evidence="1" id="KW-0653">Protein transport</keyword>
<feature type="compositionally biased region" description="Low complexity" evidence="2">
    <location>
        <begin position="26"/>
        <end position="39"/>
    </location>
</feature>
<dbReference type="InterPro" id="IPR004274">
    <property type="entry name" value="FCP1_dom"/>
</dbReference>
<dbReference type="KEGG" id="ela:UCREL1_4102"/>
<accession>M7SWG4</accession>
<dbReference type="GO" id="GO:0015031">
    <property type="term" value="P:protein transport"/>
    <property type="evidence" value="ECO:0007669"/>
    <property type="project" value="UniProtKB-KW"/>
</dbReference>
<dbReference type="OMA" id="QNRIVAN"/>
<feature type="region of interest" description="Disordered" evidence="2">
    <location>
        <begin position="21"/>
        <end position="110"/>
    </location>
</feature>
<dbReference type="HOGENOM" id="CLU_018875_0_2_1"/>
<dbReference type="AlphaFoldDB" id="M7SWG4"/>
<evidence type="ECO:0000259" key="3">
    <source>
        <dbReference type="PROSITE" id="PS50969"/>
    </source>
</evidence>
<feature type="compositionally biased region" description="Basic residues" evidence="2">
    <location>
        <begin position="78"/>
        <end position="87"/>
    </location>
</feature>
<comment type="subunit">
    <text evidence="1">Component of the TIM23 complex.</text>
</comment>
<reference evidence="5" key="1">
    <citation type="journal article" date="2013" name="Genome Announc.">
        <title>Draft genome sequence of the grapevine dieback fungus Eutypa lata UCR-EL1.</title>
        <authorList>
            <person name="Blanco-Ulate B."/>
            <person name="Rolshausen P.E."/>
            <person name="Cantu D."/>
        </authorList>
    </citation>
    <scope>NUCLEOTIDE SEQUENCE [LARGE SCALE GENOMIC DNA]</scope>
    <source>
        <strain evidence="5">UCR-EL1</strain>
    </source>
</reference>
<protein>
    <recommendedName>
        <fullName evidence="1">Mitochondrial import inner membrane translocase subunit TIM50</fullName>
    </recommendedName>
</protein>
<dbReference type="PROSITE" id="PS50969">
    <property type="entry name" value="FCP1"/>
    <property type="match status" value="1"/>
</dbReference>
<dbReference type="GO" id="GO:0005744">
    <property type="term" value="C:TIM23 mitochondrial import inner membrane translocase complex"/>
    <property type="evidence" value="ECO:0007669"/>
    <property type="project" value="UniProtKB-UniRule"/>
</dbReference>
<feature type="compositionally biased region" description="Polar residues" evidence="2">
    <location>
        <begin position="50"/>
        <end position="72"/>
    </location>
</feature>
<sequence length="324" mass="36416">MNASDFRYMFPNVFPPAGTQMPSLMSSQNPPSSFNPFAPTFVPVPHGQGQRRSPSPQVALTPSQTKVQNRIVANTRFRSNRSPRRAKSPQFPPQDERTQPSAASGGVPNPSPTYLVHASLPPLLLPHPRQILVVIDLNGTLLYRPSRKNPSQFVERPHARRFLAYCVETFTVVIWSSAKPDNVRRMCAQLMTPEQHERVVAIWGRDKFGLSSPDYNRRVQCYKRLSALWGSPEVARSHPAYASGGRWSQANTVLVDDSLEKARSEPYNLIQIPEFMGDHNEAGYILPQVHDYINECSRQADISTYIRMLPFQSKANFELGSSAS</sequence>
<keyword evidence="1" id="KW-0811">Translocation</keyword>
<dbReference type="InterPro" id="IPR036412">
    <property type="entry name" value="HAD-like_sf"/>
</dbReference>
<evidence type="ECO:0000256" key="2">
    <source>
        <dbReference type="SAM" id="MobiDB-lite"/>
    </source>
</evidence>
<evidence type="ECO:0000313" key="4">
    <source>
        <dbReference type="EMBL" id="EMR68873.1"/>
    </source>
</evidence>
<dbReference type="STRING" id="1287681.M7SWG4"/>
<dbReference type="FunFam" id="3.40.50.1000:FF:000228">
    <property type="entry name" value="NIF domain protein"/>
    <property type="match status" value="1"/>
</dbReference>
<comment type="similarity">
    <text evidence="1">Belongs to the TIM50 family.</text>
</comment>
<evidence type="ECO:0000256" key="1">
    <source>
        <dbReference type="RuleBase" id="RU365079"/>
    </source>
</evidence>
<proteinExistence type="inferred from homology"/>
<dbReference type="Gene3D" id="3.40.50.1000">
    <property type="entry name" value="HAD superfamily/HAD-like"/>
    <property type="match status" value="1"/>
</dbReference>
<name>M7SWG4_EUTLA</name>
<dbReference type="Pfam" id="PF03031">
    <property type="entry name" value="NIF"/>
    <property type="match status" value="1"/>
</dbReference>
<evidence type="ECO:0000313" key="5">
    <source>
        <dbReference type="Proteomes" id="UP000012174"/>
    </source>
</evidence>
<organism evidence="4 5">
    <name type="scientific">Eutypa lata (strain UCR-EL1)</name>
    <name type="common">Grapevine dieback disease fungus</name>
    <name type="synonym">Eutypa armeniacae</name>
    <dbReference type="NCBI Taxonomy" id="1287681"/>
    <lineage>
        <taxon>Eukaryota</taxon>
        <taxon>Fungi</taxon>
        <taxon>Dikarya</taxon>
        <taxon>Ascomycota</taxon>
        <taxon>Pezizomycotina</taxon>
        <taxon>Sordariomycetes</taxon>
        <taxon>Xylariomycetidae</taxon>
        <taxon>Xylariales</taxon>
        <taxon>Diatrypaceae</taxon>
        <taxon>Eutypa</taxon>
    </lineage>
</organism>
<keyword evidence="1" id="KW-0496">Mitochondrion</keyword>
<dbReference type="Proteomes" id="UP000012174">
    <property type="component" value="Unassembled WGS sequence"/>
</dbReference>
<keyword evidence="5" id="KW-1185">Reference proteome</keyword>
<gene>
    <name evidence="4" type="ORF">UCREL1_4102</name>
</gene>
<feature type="domain" description="FCP1 homology" evidence="3">
    <location>
        <begin position="126"/>
        <end position="296"/>
    </location>
</feature>
<dbReference type="SMART" id="SM00577">
    <property type="entry name" value="CPDc"/>
    <property type="match status" value="1"/>
</dbReference>
<dbReference type="EMBL" id="KB706164">
    <property type="protein sequence ID" value="EMR68873.1"/>
    <property type="molecule type" value="Genomic_DNA"/>
</dbReference>
<keyword evidence="1" id="KW-0813">Transport</keyword>
<dbReference type="eggNOG" id="KOG1605">
    <property type="taxonomic scope" value="Eukaryota"/>
</dbReference>
<dbReference type="SUPFAM" id="SSF56784">
    <property type="entry name" value="HAD-like"/>
    <property type="match status" value="1"/>
</dbReference>
<dbReference type="OrthoDB" id="1711508at2759"/>
<dbReference type="InterPro" id="IPR050365">
    <property type="entry name" value="TIM50"/>
</dbReference>
<dbReference type="InterPro" id="IPR023214">
    <property type="entry name" value="HAD_sf"/>
</dbReference>
<keyword evidence="1" id="KW-0809">Transit peptide</keyword>